<proteinExistence type="predicted"/>
<evidence type="ECO:0000313" key="2">
    <source>
        <dbReference type="EMBL" id="GFO49897.1"/>
    </source>
</evidence>
<reference evidence="2 3" key="1">
    <citation type="journal article" date="2021" name="Elife">
        <title>Chloroplast acquisition without the gene transfer in kleptoplastic sea slugs, Plakobranchus ocellatus.</title>
        <authorList>
            <person name="Maeda T."/>
            <person name="Takahashi S."/>
            <person name="Yoshida T."/>
            <person name="Shimamura S."/>
            <person name="Takaki Y."/>
            <person name="Nagai Y."/>
            <person name="Toyoda A."/>
            <person name="Suzuki Y."/>
            <person name="Arimoto A."/>
            <person name="Ishii H."/>
            <person name="Satoh N."/>
            <person name="Nishiyama T."/>
            <person name="Hasebe M."/>
            <person name="Maruyama T."/>
            <person name="Minagawa J."/>
            <person name="Obokata J."/>
            <person name="Shigenobu S."/>
        </authorList>
    </citation>
    <scope>NUCLEOTIDE SEQUENCE [LARGE SCALE GENOMIC DNA]</scope>
</reference>
<comment type="caution">
    <text evidence="2">The sequence shown here is derived from an EMBL/GenBank/DDBJ whole genome shotgun (WGS) entry which is preliminary data.</text>
</comment>
<keyword evidence="3" id="KW-1185">Reference proteome</keyword>
<evidence type="ECO:0008006" key="4">
    <source>
        <dbReference type="Google" id="ProtNLM"/>
    </source>
</evidence>
<name>A0AAV4E0S3_9GAST</name>
<dbReference type="EMBL" id="BLXT01008548">
    <property type="protein sequence ID" value="GFO49897.1"/>
    <property type="molecule type" value="Genomic_DNA"/>
</dbReference>
<feature type="compositionally biased region" description="Polar residues" evidence="1">
    <location>
        <begin position="69"/>
        <end position="82"/>
    </location>
</feature>
<dbReference type="AlphaFoldDB" id="A0AAV4E0S3"/>
<feature type="compositionally biased region" description="Basic and acidic residues" evidence="1">
    <location>
        <begin position="7"/>
        <end position="16"/>
    </location>
</feature>
<evidence type="ECO:0000256" key="1">
    <source>
        <dbReference type="SAM" id="MobiDB-lite"/>
    </source>
</evidence>
<feature type="compositionally biased region" description="Polar residues" evidence="1">
    <location>
        <begin position="35"/>
        <end position="45"/>
    </location>
</feature>
<protein>
    <recommendedName>
        <fullName evidence="4">Reverse transcriptase domain-containing protein</fullName>
    </recommendedName>
</protein>
<gene>
    <name evidence="2" type="ORF">PoB_007640200</name>
</gene>
<accession>A0AAV4E0S3</accession>
<dbReference type="PANTHER" id="PTHR33504:SF1">
    <property type="entry name" value="FAMILY WITH SEQUENCE SIMILARITY 90, MEMBER A1B"/>
    <property type="match status" value="1"/>
</dbReference>
<dbReference type="PANTHER" id="PTHR33504">
    <property type="entry name" value="NADH DEHYDROGENASE (UBIQUINONE) 1 BETA SUBCOMPLEX, 4"/>
    <property type="match status" value="1"/>
</dbReference>
<evidence type="ECO:0000313" key="3">
    <source>
        <dbReference type="Proteomes" id="UP000735302"/>
    </source>
</evidence>
<organism evidence="2 3">
    <name type="scientific">Plakobranchus ocellatus</name>
    <dbReference type="NCBI Taxonomy" id="259542"/>
    <lineage>
        <taxon>Eukaryota</taxon>
        <taxon>Metazoa</taxon>
        <taxon>Spiralia</taxon>
        <taxon>Lophotrochozoa</taxon>
        <taxon>Mollusca</taxon>
        <taxon>Gastropoda</taxon>
        <taxon>Heterobranchia</taxon>
        <taxon>Euthyneura</taxon>
        <taxon>Panpulmonata</taxon>
        <taxon>Sacoglossa</taxon>
        <taxon>Placobranchoidea</taxon>
        <taxon>Plakobranchidae</taxon>
        <taxon>Plakobranchus</taxon>
    </lineage>
</organism>
<dbReference type="Proteomes" id="UP000735302">
    <property type="component" value="Unassembled WGS sequence"/>
</dbReference>
<feature type="region of interest" description="Disordered" evidence="1">
    <location>
        <begin position="1"/>
        <end position="88"/>
    </location>
</feature>
<sequence length="586" mass="67463">MASNGRLDSRENDLRSPSRTSINVKIPSEILNGGASLQGTQTPESRISGPASVDFPGSECATQGPLRSYKNTTSPSGSQPHSIRQGDVNAKELVNQTAALMIERAWIGFRDRQMFRLLKHSLCAAENSLSYEILRKVSPREADFLADKSQQVRVRFRFGGEEFPPMIFFKIFIHSQAQKVKYISGRKMIKPASEAAEDSLRQMGNRIFYDQILQDTIRQQQQAVSDEVDITTLKDYMQYLSCLDESPAYQGGKENYWRKLTLDVLPRHTIFFDVVDFAYNNRVTPRLKEEIPLLLSRPVTQEVQVRHIKAISKMSEIIMRNLENHSGIKVGGQNIYNLRYADNTVLIAENKEDLQKLRNIIEEESRKKGLELNSKRTEVMVISRKQESPKCDIFINEVKLKKTEKFKYLETIISKDSKTNREISARTAQAKINFQKMKTILTNKHISIKMRKRALQCYIEPVLMYGCEAWTISKQIQNKLEATEMWFLRRMLRIPWTAKKTNERVLNEANKRRSLVRTILKRQATFLGHVMRRGKLEHLVTTGKFEGKRSRGRQREEIMDGLATWLGPGKCQIHWSPSKIEICGGT</sequence>